<keyword evidence="3" id="KW-1185">Reference proteome</keyword>
<feature type="compositionally biased region" description="Basic residues" evidence="1">
    <location>
        <begin position="27"/>
        <end position="44"/>
    </location>
</feature>
<sequence length="229" mass="25248">MSNVARATLHTARKVTLNSERLNSRRFQSHHRAKPLHNRHHRPFNLKNRPSNPAKNTNPTKMATQGPQALPPVTVQNTQTISQSAAQEFLAAYLDRAATDPSLQPNASISEHGPVSRTTAAAPNLILHNLKRVQAGLAGELLGRDLTVAKQNPGEEYLDVAAGIPQTNNQEQLDDSNDLVMDDAEFGTEAEAFADQEAGIDKEERKRKKKERRLAEKKSKAQAKAEESD</sequence>
<dbReference type="EMBL" id="JAPVEB010000001">
    <property type="protein sequence ID" value="KAJ5282572.1"/>
    <property type="molecule type" value="Genomic_DNA"/>
</dbReference>
<reference evidence="2 3" key="1">
    <citation type="journal article" date="2023" name="IMA Fungus">
        <title>Comparative genomic study of the Penicillium genus elucidates a diverse pangenome and 15 lateral gene transfer events.</title>
        <authorList>
            <person name="Petersen C."/>
            <person name="Sorensen T."/>
            <person name="Nielsen M.R."/>
            <person name="Sondergaard T.E."/>
            <person name="Sorensen J.L."/>
            <person name="Fitzpatrick D.A."/>
            <person name="Frisvad J.C."/>
            <person name="Nielsen K.L."/>
        </authorList>
    </citation>
    <scope>NUCLEOTIDE SEQUENCE [LARGE SCALE GENOMIC DNA]</scope>
    <source>
        <strain evidence="2 3">IBT 3361</strain>
    </source>
</reference>
<name>A0ABQ8WUV1_PENCH</name>
<organism evidence="2 3">
    <name type="scientific">Penicillium chrysogenum</name>
    <name type="common">Penicillium notatum</name>
    <dbReference type="NCBI Taxonomy" id="5076"/>
    <lineage>
        <taxon>Eukaryota</taxon>
        <taxon>Fungi</taxon>
        <taxon>Dikarya</taxon>
        <taxon>Ascomycota</taxon>
        <taxon>Pezizomycotina</taxon>
        <taxon>Eurotiomycetes</taxon>
        <taxon>Eurotiomycetidae</taxon>
        <taxon>Eurotiales</taxon>
        <taxon>Aspergillaceae</taxon>
        <taxon>Penicillium</taxon>
        <taxon>Penicillium chrysogenum species complex</taxon>
    </lineage>
</organism>
<feature type="compositionally biased region" description="Basic and acidic residues" evidence="1">
    <location>
        <begin position="213"/>
        <end position="229"/>
    </location>
</feature>
<feature type="compositionally biased region" description="Polar residues" evidence="1">
    <location>
        <begin position="48"/>
        <end position="67"/>
    </location>
</feature>
<gene>
    <name evidence="2" type="ORF">N7505_000552</name>
</gene>
<accession>A0ABQ8WUV1</accession>
<dbReference type="Proteomes" id="UP001220256">
    <property type="component" value="Unassembled WGS sequence"/>
</dbReference>
<evidence type="ECO:0000313" key="2">
    <source>
        <dbReference type="EMBL" id="KAJ5282572.1"/>
    </source>
</evidence>
<feature type="region of interest" description="Disordered" evidence="1">
    <location>
        <begin position="26"/>
        <end position="71"/>
    </location>
</feature>
<evidence type="ECO:0000256" key="1">
    <source>
        <dbReference type="SAM" id="MobiDB-lite"/>
    </source>
</evidence>
<proteinExistence type="predicted"/>
<feature type="region of interest" description="Disordered" evidence="1">
    <location>
        <begin position="191"/>
        <end position="229"/>
    </location>
</feature>
<evidence type="ECO:0000313" key="3">
    <source>
        <dbReference type="Proteomes" id="UP001220256"/>
    </source>
</evidence>
<comment type="caution">
    <text evidence="2">The sequence shown here is derived from an EMBL/GenBank/DDBJ whole genome shotgun (WGS) entry which is preliminary data.</text>
</comment>
<protein>
    <submittedName>
        <fullName evidence="2">Uncharacterized protein</fullName>
    </submittedName>
</protein>